<dbReference type="PANTHER" id="PTHR47406:SF2">
    <property type="entry name" value="ALPHA GLUCURONIDASE N-TERMINAL DOMAIN-CONTAINING PROTEIN"/>
    <property type="match status" value="1"/>
</dbReference>
<keyword evidence="1" id="KW-0378">Hydrolase</keyword>
<dbReference type="InterPro" id="IPR032287">
    <property type="entry name" value="DUF4838"/>
</dbReference>
<dbReference type="EMBL" id="AAOF01000002">
    <property type="protein sequence ID" value="EAR22749.1"/>
    <property type="molecule type" value="Genomic_DNA"/>
</dbReference>
<dbReference type="PANTHER" id="PTHR47406">
    <property type="entry name" value="COAGULATION FACTOR 5/8 TYPE, C-TERMINAL"/>
    <property type="match status" value="1"/>
</dbReference>
<dbReference type="GO" id="GO:0016798">
    <property type="term" value="F:hydrolase activity, acting on glycosyl bonds"/>
    <property type="evidence" value="ECO:0007669"/>
    <property type="project" value="UniProtKB-KW"/>
</dbReference>
<evidence type="ECO:0000313" key="5">
    <source>
        <dbReference type="Proteomes" id="UP000003374"/>
    </source>
</evidence>
<reference evidence="4 5" key="1">
    <citation type="submission" date="2006-02" db="EMBL/GenBank/DDBJ databases">
        <authorList>
            <person name="Waterbury J."/>
            <person name="Ferriera S."/>
            <person name="Johnson J."/>
            <person name="Kravitz S."/>
            <person name="Halpern A."/>
            <person name="Remington K."/>
            <person name="Beeson K."/>
            <person name="Tran B."/>
            <person name="Rogers Y.-H."/>
            <person name="Friedman R."/>
            <person name="Venter J.C."/>
        </authorList>
    </citation>
    <scope>NUCLEOTIDE SEQUENCE [LARGE SCALE GENOMIC DNA]</scope>
    <source>
        <strain evidence="4 5">Nb-231</strain>
    </source>
</reference>
<dbReference type="AlphaFoldDB" id="A4BNF0"/>
<dbReference type="HOGENOM" id="CLU_019083_0_0_6"/>
<dbReference type="STRING" id="314278.NB231_09863"/>
<dbReference type="InterPro" id="IPR029018">
    <property type="entry name" value="Hex-like_dom2"/>
</dbReference>
<accession>A4BNF0</accession>
<dbReference type="Pfam" id="PF02838">
    <property type="entry name" value="Glyco_hydro_20b"/>
    <property type="match status" value="1"/>
</dbReference>
<evidence type="ECO:0000259" key="3">
    <source>
        <dbReference type="Pfam" id="PF02838"/>
    </source>
</evidence>
<dbReference type="Pfam" id="PF16126">
    <property type="entry name" value="DUF4838"/>
    <property type="match status" value="1"/>
</dbReference>
<dbReference type="eggNOG" id="COG3525">
    <property type="taxonomic scope" value="Bacteria"/>
</dbReference>
<name>A4BNF0_9GAMM</name>
<dbReference type="Proteomes" id="UP000003374">
    <property type="component" value="Unassembled WGS sequence"/>
</dbReference>
<keyword evidence="2" id="KW-0326">Glycosidase</keyword>
<dbReference type="SUPFAM" id="SSF55545">
    <property type="entry name" value="beta-N-acetylhexosaminidase-like domain"/>
    <property type="match status" value="1"/>
</dbReference>
<gene>
    <name evidence="4" type="ORF">NB231_09863</name>
</gene>
<proteinExistence type="predicted"/>
<keyword evidence="5" id="KW-1185">Reference proteome</keyword>
<sequence length="750" mass="82776">MNGKSSSKTIPYAVGRRHPRAGLAALTSIAVLIMLPILTARAADAILAREGHTAYRIAPATEGTPLTEHAAAELASYLRRVTGAQFAISSADSGGPAIKLSTEASSELSREGFRIRSAGRDIHITGGSARGLLYGVYAFLEDYVGVHWYGPDYTHIPQRPSLTVPAIARTEAPAFAYREVFVREADKPEYSAHNRLNGRFGHRLVRAMGQYPEAFVPLRMLPIFKLIPRKKYAKSHPEYYGGGQLRFAEPEVRRIALEALRKKLERWSHADAQPYYLLIEPADRNTYYRGGTDGELIARHGSPGAAYVDFVRRLAEQVASDYPNVTLLALAYQWSRKPPRDMTLPNNMGVMFSDIERDFAQPLQASNNRAVRTDLKGWNTLTGQILVWTYITNFGGYLQPYPDLRALTQDVPRLAREPAITGLFAQGAYNTTGGEFSVLRAWVLAHLLWDPGQDPEQLIQSFLEGYYGVAAPHIAAYIRLLHDSAAQIGVRLSVKMPPTAAYLTPPLLQKADRLFERAERAVTDDPTRLRHVRIARSALDYAILASPQAEGDGSSWINRTARLERLQGYLRLSGMRAYREGGGASPKRLLEALSIARNAPQPPAVCQNTPADDCRSVQELTLDLAGGARMVPDQAASDGAAVTMKGDKRVWGIQLPLDRLLPDSGRWRVYIAARVAADGHARVLLRTGIYPGKRRSVTVEDLAGEGYRLIELPGLWQRGAGRYLWVAPPGAKSVQAIYVDRIIAVRADDS</sequence>
<comment type="caution">
    <text evidence="4">The sequence shown here is derived from an EMBL/GenBank/DDBJ whole genome shotgun (WGS) entry which is preliminary data.</text>
</comment>
<dbReference type="InterPro" id="IPR015882">
    <property type="entry name" value="HEX_bac_N"/>
</dbReference>
<evidence type="ECO:0000313" key="4">
    <source>
        <dbReference type="EMBL" id="EAR22749.1"/>
    </source>
</evidence>
<evidence type="ECO:0000256" key="2">
    <source>
        <dbReference type="ARBA" id="ARBA00023295"/>
    </source>
</evidence>
<feature type="domain" description="Beta-hexosaminidase bacterial type N-terminal" evidence="3">
    <location>
        <begin position="66"/>
        <end position="137"/>
    </location>
</feature>
<protein>
    <recommendedName>
        <fullName evidence="3">Beta-hexosaminidase bacterial type N-terminal domain-containing protein</fullName>
    </recommendedName>
</protein>
<dbReference type="GO" id="GO:0005975">
    <property type="term" value="P:carbohydrate metabolic process"/>
    <property type="evidence" value="ECO:0007669"/>
    <property type="project" value="UniProtKB-ARBA"/>
</dbReference>
<dbReference type="Gene3D" id="3.30.379.10">
    <property type="entry name" value="Chitobiase/beta-hexosaminidase domain 2-like"/>
    <property type="match status" value="1"/>
</dbReference>
<dbReference type="RefSeq" id="WP_005002028.1">
    <property type="nucleotide sequence ID" value="NZ_CH672427.1"/>
</dbReference>
<dbReference type="OrthoDB" id="99887at2"/>
<organism evidence="4 5">
    <name type="scientific">Nitrococcus mobilis Nb-231</name>
    <dbReference type="NCBI Taxonomy" id="314278"/>
    <lineage>
        <taxon>Bacteria</taxon>
        <taxon>Pseudomonadati</taxon>
        <taxon>Pseudomonadota</taxon>
        <taxon>Gammaproteobacteria</taxon>
        <taxon>Chromatiales</taxon>
        <taxon>Ectothiorhodospiraceae</taxon>
        <taxon>Nitrococcus</taxon>
    </lineage>
</organism>
<evidence type="ECO:0000256" key="1">
    <source>
        <dbReference type="ARBA" id="ARBA00022801"/>
    </source>
</evidence>